<reference evidence="1 2" key="1">
    <citation type="journal article" date="2019" name="Sci. Rep.">
        <title>Orb-weaving spider Araneus ventricosus genome elucidates the spidroin gene catalogue.</title>
        <authorList>
            <person name="Kono N."/>
            <person name="Nakamura H."/>
            <person name="Ohtoshi R."/>
            <person name="Moran D.A.P."/>
            <person name="Shinohara A."/>
            <person name="Yoshida Y."/>
            <person name="Fujiwara M."/>
            <person name="Mori M."/>
            <person name="Tomita M."/>
            <person name="Arakawa K."/>
        </authorList>
    </citation>
    <scope>NUCLEOTIDE SEQUENCE [LARGE SCALE GENOMIC DNA]</scope>
</reference>
<evidence type="ECO:0000313" key="2">
    <source>
        <dbReference type="Proteomes" id="UP000499080"/>
    </source>
</evidence>
<name>A0A4Y2L885_ARAVE</name>
<keyword evidence="2" id="KW-1185">Reference proteome</keyword>
<accession>A0A4Y2L885</accession>
<organism evidence="1 2">
    <name type="scientific">Araneus ventricosus</name>
    <name type="common">Orbweaver spider</name>
    <name type="synonym">Epeira ventricosa</name>
    <dbReference type="NCBI Taxonomy" id="182803"/>
    <lineage>
        <taxon>Eukaryota</taxon>
        <taxon>Metazoa</taxon>
        <taxon>Ecdysozoa</taxon>
        <taxon>Arthropoda</taxon>
        <taxon>Chelicerata</taxon>
        <taxon>Arachnida</taxon>
        <taxon>Araneae</taxon>
        <taxon>Araneomorphae</taxon>
        <taxon>Entelegynae</taxon>
        <taxon>Araneoidea</taxon>
        <taxon>Araneidae</taxon>
        <taxon>Araneus</taxon>
    </lineage>
</organism>
<evidence type="ECO:0000313" key="1">
    <source>
        <dbReference type="EMBL" id="GBN10921.1"/>
    </source>
</evidence>
<dbReference type="Proteomes" id="UP000499080">
    <property type="component" value="Unassembled WGS sequence"/>
</dbReference>
<comment type="caution">
    <text evidence="1">The sequence shown here is derived from an EMBL/GenBank/DDBJ whole genome shotgun (WGS) entry which is preliminary data.</text>
</comment>
<dbReference type="AlphaFoldDB" id="A0A4Y2L885"/>
<proteinExistence type="predicted"/>
<dbReference type="EMBL" id="BGPR01005518">
    <property type="protein sequence ID" value="GBN10921.1"/>
    <property type="molecule type" value="Genomic_DNA"/>
</dbReference>
<dbReference type="OrthoDB" id="8300378at2759"/>
<gene>
    <name evidence="1" type="ORF">AVEN_120981_1</name>
</gene>
<sequence length="111" mass="11848">MYACPFECPFLNLANADFKGNCYLLNLDSKSFGIIGMRGIKILSLLAMPLITVARTTVGPRASSGTEIRRCVSVVVSSRSGCSSVTSELHGGWGHFPRASGPALVFYSPAF</sequence>
<protein>
    <submittedName>
        <fullName evidence="1">Uncharacterized protein</fullName>
    </submittedName>
</protein>